<accession>A0A497E4S1</accession>
<name>A0A497E4S1_UNCAE</name>
<dbReference type="InterPro" id="IPR037522">
    <property type="entry name" value="HD_GYP_dom"/>
</dbReference>
<gene>
    <name evidence="2" type="ORF">DRJ00_03490</name>
</gene>
<dbReference type="InterPro" id="IPR003607">
    <property type="entry name" value="HD/PDEase_dom"/>
</dbReference>
<protein>
    <recommendedName>
        <fullName evidence="1">HD-GYP domain-containing protein</fullName>
    </recommendedName>
</protein>
<dbReference type="AlphaFoldDB" id="A0A497E4S1"/>
<comment type="caution">
    <text evidence="2">The sequence shown here is derived from an EMBL/GenBank/DDBJ whole genome shotgun (WGS) entry which is preliminary data.</text>
</comment>
<sequence length="526" mass="59099">MPPDKLKDLQTFLESLTHAEGIGNLVEQALKPFKSSLNYRGYLVLVLDEEEDQFSLRYVRNLSRSSQKTVFNLIDEGIIDWSLERGEPTIIPHPQRIEQLGHLTEDNFLIIPLIAGGERVGAIVVLCPLSDNLMNNQVLKSLSILSHILATAIENFKLRSNVQRKIEKLSTLIKASTIISSSLILDDVLSSLLKLTLKEVTSEYGFLLLMDRENEQLLPKASLGASLSKISNDPKSLSKGAIGLVAKSGKPLIIDDYEKDPRFCASGEFVGLAPRTLLLVPLKTKKGVSGVLVLCNARDKPFYTNDNLRTALTLANSAVVAIEKSYLYEDLRQSFLDTVIALTTLIDMKDRYTRGHSVRVTRYCLQIARKLNLSRREIEILKFGALLHDIGKVGVDESILHKPSKLTDEEYKAIKRHPEMGEDVIRHIKFLEEGLQIIRHHHERYDGKGYPNGLKGKDIPLLARIIAVADAFDAMTSDRPYRKAFSFQKTIEELKKGAGTQFDPEIVKLAIAVFKEMRKQGPILHW</sequence>
<dbReference type="Pfam" id="PF13487">
    <property type="entry name" value="HD_5"/>
    <property type="match status" value="1"/>
</dbReference>
<dbReference type="Gene3D" id="3.30.450.40">
    <property type="match status" value="2"/>
</dbReference>
<dbReference type="Pfam" id="PF13185">
    <property type="entry name" value="GAF_2"/>
    <property type="match status" value="2"/>
</dbReference>
<dbReference type="PANTHER" id="PTHR43155">
    <property type="entry name" value="CYCLIC DI-GMP PHOSPHODIESTERASE PA4108-RELATED"/>
    <property type="match status" value="1"/>
</dbReference>
<dbReference type="SMART" id="SM00065">
    <property type="entry name" value="GAF"/>
    <property type="match status" value="2"/>
</dbReference>
<organism evidence="2 3">
    <name type="scientific">Aerophobetes bacterium</name>
    <dbReference type="NCBI Taxonomy" id="2030807"/>
    <lineage>
        <taxon>Bacteria</taxon>
        <taxon>Candidatus Aerophobota</taxon>
    </lineage>
</organism>
<dbReference type="SUPFAM" id="SSF109604">
    <property type="entry name" value="HD-domain/PDEase-like"/>
    <property type="match status" value="1"/>
</dbReference>
<dbReference type="Gene3D" id="1.10.3210.10">
    <property type="entry name" value="Hypothetical protein af1432"/>
    <property type="match status" value="1"/>
</dbReference>
<dbReference type="InterPro" id="IPR003018">
    <property type="entry name" value="GAF"/>
</dbReference>
<evidence type="ECO:0000259" key="1">
    <source>
        <dbReference type="PROSITE" id="PS51832"/>
    </source>
</evidence>
<dbReference type="EMBL" id="QMPZ01000033">
    <property type="protein sequence ID" value="RLE09700.1"/>
    <property type="molecule type" value="Genomic_DNA"/>
</dbReference>
<feature type="domain" description="HD-GYP" evidence="1">
    <location>
        <begin position="331"/>
        <end position="526"/>
    </location>
</feature>
<dbReference type="Proteomes" id="UP000279422">
    <property type="component" value="Unassembled WGS sequence"/>
</dbReference>
<dbReference type="SMART" id="SM00471">
    <property type="entry name" value="HDc"/>
    <property type="match status" value="1"/>
</dbReference>
<evidence type="ECO:0000313" key="2">
    <source>
        <dbReference type="EMBL" id="RLE09700.1"/>
    </source>
</evidence>
<dbReference type="PANTHER" id="PTHR43155:SF2">
    <property type="entry name" value="CYCLIC DI-GMP PHOSPHODIESTERASE PA4108"/>
    <property type="match status" value="1"/>
</dbReference>
<reference evidence="2 3" key="1">
    <citation type="submission" date="2018-06" db="EMBL/GenBank/DDBJ databases">
        <title>Extensive metabolic versatility and redundancy in microbially diverse, dynamic hydrothermal sediments.</title>
        <authorList>
            <person name="Dombrowski N."/>
            <person name="Teske A."/>
            <person name="Baker B.J."/>
        </authorList>
    </citation>
    <scope>NUCLEOTIDE SEQUENCE [LARGE SCALE GENOMIC DNA]</scope>
    <source>
        <strain evidence="2">B47_G16</strain>
    </source>
</reference>
<dbReference type="NCBIfam" id="TIGR00277">
    <property type="entry name" value="HDIG"/>
    <property type="match status" value="1"/>
</dbReference>
<dbReference type="CDD" id="cd00077">
    <property type="entry name" value="HDc"/>
    <property type="match status" value="1"/>
</dbReference>
<dbReference type="PROSITE" id="PS51832">
    <property type="entry name" value="HD_GYP"/>
    <property type="match status" value="1"/>
</dbReference>
<dbReference type="SUPFAM" id="SSF55781">
    <property type="entry name" value="GAF domain-like"/>
    <property type="match status" value="2"/>
</dbReference>
<evidence type="ECO:0000313" key="3">
    <source>
        <dbReference type="Proteomes" id="UP000279422"/>
    </source>
</evidence>
<proteinExistence type="predicted"/>
<dbReference type="InterPro" id="IPR006675">
    <property type="entry name" value="HDIG_dom"/>
</dbReference>
<dbReference type="InterPro" id="IPR029016">
    <property type="entry name" value="GAF-like_dom_sf"/>
</dbReference>